<name>A0AAW7SYW0_BURVI</name>
<sequence length="108" mass="12322">MGKHDEPRSDHDPLPGLRTAGAVQREQRDVVHSLQERHRSIGKRANMMDRPQYTTAECISMDDDVCRAYDTACDLAVSIEAPQLCVDIYVFVDGSKLQFEARRMTVLW</sequence>
<accession>A0AAW7SYW0</accession>
<dbReference type="RefSeq" id="WP_155632435.1">
    <property type="nucleotide sequence ID" value="NZ_CADFFA010000039.1"/>
</dbReference>
<protein>
    <submittedName>
        <fullName evidence="2">Uncharacterized protein</fullName>
    </submittedName>
</protein>
<comment type="caution">
    <text evidence="2">The sequence shown here is derived from an EMBL/GenBank/DDBJ whole genome shotgun (WGS) entry which is preliminary data.</text>
</comment>
<organism evidence="2 3">
    <name type="scientific">Burkholderia vietnamiensis</name>
    <dbReference type="NCBI Taxonomy" id="60552"/>
    <lineage>
        <taxon>Bacteria</taxon>
        <taxon>Pseudomonadati</taxon>
        <taxon>Pseudomonadota</taxon>
        <taxon>Betaproteobacteria</taxon>
        <taxon>Burkholderiales</taxon>
        <taxon>Burkholderiaceae</taxon>
        <taxon>Burkholderia</taxon>
        <taxon>Burkholderia cepacia complex</taxon>
    </lineage>
</organism>
<gene>
    <name evidence="2" type="ORF">QZM33_09340</name>
</gene>
<evidence type="ECO:0000313" key="2">
    <source>
        <dbReference type="EMBL" id="MDN7795152.1"/>
    </source>
</evidence>
<feature type="compositionally biased region" description="Basic and acidic residues" evidence="1">
    <location>
        <begin position="1"/>
        <end position="13"/>
    </location>
</feature>
<evidence type="ECO:0000256" key="1">
    <source>
        <dbReference type="SAM" id="MobiDB-lite"/>
    </source>
</evidence>
<dbReference type="EMBL" id="JAUJRV010000005">
    <property type="protein sequence ID" value="MDN7795152.1"/>
    <property type="molecule type" value="Genomic_DNA"/>
</dbReference>
<feature type="region of interest" description="Disordered" evidence="1">
    <location>
        <begin position="1"/>
        <end position="30"/>
    </location>
</feature>
<reference evidence="2" key="1">
    <citation type="submission" date="2023-07" db="EMBL/GenBank/DDBJ databases">
        <title>A collection of bacterial strains from the Burkholderia cepacia Research Laboratory and Repository.</title>
        <authorList>
            <person name="Lipuma J."/>
            <person name="Spilker T."/>
            <person name="Caverly L."/>
        </authorList>
    </citation>
    <scope>NUCLEOTIDE SEQUENCE</scope>
    <source>
        <strain evidence="2">AU44268</strain>
    </source>
</reference>
<dbReference type="Proteomes" id="UP001171620">
    <property type="component" value="Unassembled WGS sequence"/>
</dbReference>
<dbReference type="AlphaFoldDB" id="A0AAW7SYW0"/>
<proteinExistence type="predicted"/>
<evidence type="ECO:0000313" key="3">
    <source>
        <dbReference type="Proteomes" id="UP001171620"/>
    </source>
</evidence>